<dbReference type="SUPFAM" id="SSF51556">
    <property type="entry name" value="Metallo-dependent hydrolases"/>
    <property type="match status" value="1"/>
</dbReference>
<dbReference type="Gene3D" id="1.20.58.520">
    <property type="entry name" value="Amidohydrolase"/>
    <property type="match status" value="1"/>
</dbReference>
<name>A0A1G7SVG6_9ACTN</name>
<accession>A0A1G7SVG6</accession>
<dbReference type="PANTHER" id="PTHR43135:SF3">
    <property type="entry name" value="ALPHA-D-RIBOSE 1-METHYLPHOSPHONATE 5-TRIPHOSPHATE DIPHOSPHATASE"/>
    <property type="match status" value="1"/>
</dbReference>
<feature type="domain" description="Amidohydrolase-related" evidence="1">
    <location>
        <begin position="64"/>
        <end position="443"/>
    </location>
</feature>
<protein>
    <submittedName>
        <fullName evidence="2">Imidazolonepropionase</fullName>
    </submittedName>
</protein>
<dbReference type="InterPro" id="IPR051781">
    <property type="entry name" value="Metallo-dep_Hydrolase"/>
</dbReference>
<dbReference type="PANTHER" id="PTHR43135">
    <property type="entry name" value="ALPHA-D-RIBOSE 1-METHYLPHOSPHONATE 5-TRIPHOSPHATE DIPHOSPHATASE"/>
    <property type="match status" value="1"/>
</dbReference>
<gene>
    <name evidence="2" type="ORF">SAMN05660324_2177</name>
</gene>
<evidence type="ECO:0000313" key="3">
    <source>
        <dbReference type="Proteomes" id="UP000198863"/>
    </source>
</evidence>
<reference evidence="3" key="1">
    <citation type="submission" date="2016-10" db="EMBL/GenBank/DDBJ databases">
        <authorList>
            <person name="Varghese N."/>
            <person name="Submissions S."/>
        </authorList>
    </citation>
    <scope>NUCLEOTIDE SEQUENCE [LARGE SCALE GENOMIC DNA]</scope>
    <source>
        <strain evidence="3">DSM 44526</strain>
    </source>
</reference>
<dbReference type="GO" id="GO:0016810">
    <property type="term" value="F:hydrolase activity, acting on carbon-nitrogen (but not peptide) bonds"/>
    <property type="evidence" value="ECO:0007669"/>
    <property type="project" value="InterPro"/>
</dbReference>
<evidence type="ECO:0000259" key="1">
    <source>
        <dbReference type="Pfam" id="PF01979"/>
    </source>
</evidence>
<dbReference type="Pfam" id="PF01979">
    <property type="entry name" value="Amidohydro_1"/>
    <property type="match status" value="1"/>
</dbReference>
<organism evidence="2 3">
    <name type="scientific">Klenkia brasiliensis</name>
    <dbReference type="NCBI Taxonomy" id="333142"/>
    <lineage>
        <taxon>Bacteria</taxon>
        <taxon>Bacillati</taxon>
        <taxon>Actinomycetota</taxon>
        <taxon>Actinomycetes</taxon>
        <taxon>Geodermatophilales</taxon>
        <taxon>Geodermatophilaceae</taxon>
        <taxon>Klenkia</taxon>
    </lineage>
</organism>
<proteinExistence type="predicted"/>
<dbReference type="AlphaFoldDB" id="A0A1G7SVG6"/>
<dbReference type="InterPro" id="IPR032466">
    <property type="entry name" value="Metal_Hydrolase"/>
</dbReference>
<dbReference type="EMBL" id="FNCF01000003">
    <property type="protein sequence ID" value="SDG26774.1"/>
    <property type="molecule type" value="Genomic_DNA"/>
</dbReference>
<evidence type="ECO:0000313" key="2">
    <source>
        <dbReference type="EMBL" id="SDG26774.1"/>
    </source>
</evidence>
<dbReference type="RefSeq" id="WP_165640224.1">
    <property type="nucleotide sequence ID" value="NZ_FNCF01000003.1"/>
</dbReference>
<sequence>MTTPAPDGTGRLAVLAGTLVPGDGRPPLTDAVLLAADGRITWVGRRTGATIPDDALVLDARDGWVVPGLVEGHAHITSFAAPAYHPDAPPPFHDAPLLLDAFARWGITTIRDTGGPELRALRTLQTHTGPWPRLFGSGPNLDGRPGGPWKGMWKTDDPAEAVEFVAREADAGVDFIKVYAWMTADVLAAVTEASHRRGLKVAGHVGHLVSGLEAVRLGVDALEHVRIGRELLDDAGRAAVAALPVRPRDAMADTRAWRYLDPDGDAVGAAIDVLLEHGTWLTPTLAVHEAILGGTGHDHDHGHGAPDGVAAAIGLHHDATSARGEASAEDRELGPVELDRICRFVARAHAAGVRICAGSDTPSGSVPPGSGVHRELELLVAAGISPAEALRSATSRTAELLGRTGSFGSLVPGSEADLVVLDHDPLADVSATRTIRTVLRSGRQLHTAVPAAA</sequence>
<dbReference type="Proteomes" id="UP000198863">
    <property type="component" value="Unassembled WGS sequence"/>
</dbReference>
<dbReference type="Gene3D" id="3.40.50.10910">
    <property type="entry name" value="Amidohydrolase"/>
    <property type="match status" value="1"/>
</dbReference>
<keyword evidence="3" id="KW-1185">Reference proteome</keyword>
<dbReference type="SUPFAM" id="SSF51338">
    <property type="entry name" value="Composite domain of metallo-dependent hydrolases"/>
    <property type="match status" value="1"/>
</dbReference>
<dbReference type="InterPro" id="IPR006680">
    <property type="entry name" value="Amidohydro-rel"/>
</dbReference>
<dbReference type="InterPro" id="IPR011059">
    <property type="entry name" value="Metal-dep_hydrolase_composite"/>
</dbReference>
<dbReference type="Gene3D" id="3.30.110.90">
    <property type="entry name" value="Amidohydrolase"/>
    <property type="match status" value="1"/>
</dbReference>
<dbReference type="Gene3D" id="2.30.40.10">
    <property type="entry name" value="Urease, subunit C, domain 1"/>
    <property type="match status" value="1"/>
</dbReference>